<protein>
    <submittedName>
        <fullName evidence="1">Uncharacterized protein</fullName>
    </submittedName>
</protein>
<dbReference type="EMBL" id="CM023470">
    <property type="protein sequence ID" value="KAH7978800.1"/>
    <property type="molecule type" value="Genomic_DNA"/>
</dbReference>
<comment type="caution">
    <text evidence="1">The sequence shown here is derived from an EMBL/GenBank/DDBJ whole genome shotgun (WGS) entry which is preliminary data.</text>
</comment>
<gene>
    <name evidence="1" type="ORF">HPB49_006778</name>
</gene>
<accession>A0ACB8DWZ9</accession>
<reference evidence="1" key="1">
    <citation type="submission" date="2020-05" db="EMBL/GenBank/DDBJ databases">
        <title>Large-scale comparative analyses of tick genomes elucidate their genetic diversity and vector capacities.</title>
        <authorList>
            <person name="Jia N."/>
            <person name="Wang J."/>
            <person name="Shi W."/>
            <person name="Du L."/>
            <person name="Sun Y."/>
            <person name="Zhan W."/>
            <person name="Jiang J."/>
            <person name="Wang Q."/>
            <person name="Zhang B."/>
            <person name="Ji P."/>
            <person name="Sakyi L.B."/>
            <person name="Cui X."/>
            <person name="Yuan T."/>
            <person name="Jiang B."/>
            <person name="Yang W."/>
            <person name="Lam T.T.-Y."/>
            <person name="Chang Q."/>
            <person name="Ding S."/>
            <person name="Wang X."/>
            <person name="Zhu J."/>
            <person name="Ruan X."/>
            <person name="Zhao L."/>
            <person name="Wei J."/>
            <person name="Que T."/>
            <person name="Du C."/>
            <person name="Cheng J."/>
            <person name="Dai P."/>
            <person name="Han X."/>
            <person name="Huang E."/>
            <person name="Gao Y."/>
            <person name="Liu J."/>
            <person name="Shao H."/>
            <person name="Ye R."/>
            <person name="Li L."/>
            <person name="Wei W."/>
            <person name="Wang X."/>
            <person name="Wang C."/>
            <person name="Yang T."/>
            <person name="Huo Q."/>
            <person name="Li W."/>
            <person name="Guo W."/>
            <person name="Chen H."/>
            <person name="Zhou L."/>
            <person name="Ni X."/>
            <person name="Tian J."/>
            <person name="Zhou Y."/>
            <person name="Sheng Y."/>
            <person name="Liu T."/>
            <person name="Pan Y."/>
            <person name="Xia L."/>
            <person name="Li J."/>
            <person name="Zhao F."/>
            <person name="Cao W."/>
        </authorList>
    </citation>
    <scope>NUCLEOTIDE SEQUENCE</scope>
    <source>
        <strain evidence="1">Dsil-2018</strain>
    </source>
</reference>
<evidence type="ECO:0000313" key="2">
    <source>
        <dbReference type="Proteomes" id="UP000821865"/>
    </source>
</evidence>
<dbReference type="Proteomes" id="UP000821865">
    <property type="component" value="Chromosome 1"/>
</dbReference>
<organism evidence="1 2">
    <name type="scientific">Dermacentor silvarum</name>
    <name type="common">Tick</name>
    <dbReference type="NCBI Taxonomy" id="543639"/>
    <lineage>
        <taxon>Eukaryota</taxon>
        <taxon>Metazoa</taxon>
        <taxon>Ecdysozoa</taxon>
        <taxon>Arthropoda</taxon>
        <taxon>Chelicerata</taxon>
        <taxon>Arachnida</taxon>
        <taxon>Acari</taxon>
        <taxon>Parasitiformes</taxon>
        <taxon>Ixodida</taxon>
        <taxon>Ixodoidea</taxon>
        <taxon>Ixodidae</taxon>
        <taxon>Rhipicephalinae</taxon>
        <taxon>Dermacentor</taxon>
    </lineage>
</organism>
<name>A0ACB8DWZ9_DERSI</name>
<sequence>MSWYVNSLSVILYRYFVVVASSVFPIASAAVLTPSVGGAGCRAVTVPATVGWGHMGFTWHKNVRNRGVLAAGADCWCEDTPEKEQLTFIYGGVRHSERGRSGSSTAGRAHFECNQDGHMSRDCPPPDDDTVAEAASSVAKKAT</sequence>
<proteinExistence type="predicted"/>
<keyword evidence="2" id="KW-1185">Reference proteome</keyword>
<evidence type="ECO:0000313" key="1">
    <source>
        <dbReference type="EMBL" id="KAH7978800.1"/>
    </source>
</evidence>